<protein>
    <recommendedName>
        <fullName evidence="4">Excisionase</fullName>
    </recommendedName>
</protein>
<evidence type="ECO:0008006" key="4">
    <source>
        <dbReference type="Google" id="ProtNLM"/>
    </source>
</evidence>
<dbReference type="EMBL" id="CP041186">
    <property type="protein sequence ID" value="QDG52073.1"/>
    <property type="molecule type" value="Genomic_DNA"/>
</dbReference>
<organism evidence="2 3">
    <name type="scientific">Persicimonas caeni</name>
    <dbReference type="NCBI Taxonomy" id="2292766"/>
    <lineage>
        <taxon>Bacteria</taxon>
        <taxon>Deltaproteobacteria</taxon>
        <taxon>Bradymonadales</taxon>
        <taxon>Bradymonadaceae</taxon>
        <taxon>Persicimonas</taxon>
    </lineage>
</organism>
<accession>A0A4Y6PUZ7</accession>
<accession>A0A5B8Y6G7</accession>
<proteinExistence type="predicted"/>
<dbReference type="Proteomes" id="UP000315995">
    <property type="component" value="Chromosome"/>
</dbReference>
<name>A0A4Y6PUZ7_PERCE</name>
<gene>
    <name evidence="2" type="ORF">FIV42_15375</name>
</gene>
<reference evidence="2 3" key="1">
    <citation type="submission" date="2019-06" db="EMBL/GenBank/DDBJ databases">
        <title>Persicimonas caeni gen. nov., sp. nov., a predatory bacterium isolated from solar saltern.</title>
        <authorList>
            <person name="Wang S."/>
        </authorList>
    </citation>
    <scope>NUCLEOTIDE SEQUENCE [LARGE SCALE GENOMIC DNA]</scope>
    <source>
        <strain evidence="2 3">YN101</strain>
    </source>
</reference>
<evidence type="ECO:0000313" key="2">
    <source>
        <dbReference type="EMBL" id="QDG52073.1"/>
    </source>
</evidence>
<dbReference type="RefSeq" id="WP_141198550.1">
    <property type="nucleotide sequence ID" value="NZ_CP041186.1"/>
</dbReference>
<evidence type="ECO:0000256" key="1">
    <source>
        <dbReference type="SAM" id="MobiDB-lite"/>
    </source>
</evidence>
<keyword evidence="3" id="KW-1185">Reference proteome</keyword>
<feature type="compositionally biased region" description="Acidic residues" evidence="1">
    <location>
        <begin position="55"/>
        <end position="69"/>
    </location>
</feature>
<dbReference type="AlphaFoldDB" id="A0A4Y6PUZ7"/>
<evidence type="ECO:0000313" key="3">
    <source>
        <dbReference type="Proteomes" id="UP000315995"/>
    </source>
</evidence>
<sequence>MKKLTPLPEWCEQVGLDYQRGWRLAKRGEIDVTRLGSRYYVLGDGLGGPERAECEQGEEDDGELVADVE</sequence>
<feature type="region of interest" description="Disordered" evidence="1">
    <location>
        <begin position="50"/>
        <end position="69"/>
    </location>
</feature>